<dbReference type="Pfam" id="PF04773">
    <property type="entry name" value="FecR"/>
    <property type="match status" value="1"/>
</dbReference>
<dbReference type="InterPro" id="IPR006860">
    <property type="entry name" value="FecR"/>
</dbReference>
<dbReference type="PIRSF" id="PIRSF018266">
    <property type="entry name" value="FecR"/>
    <property type="match status" value="1"/>
</dbReference>
<dbReference type="KEGG" id="cpis:HS961_03080"/>
<feature type="transmembrane region" description="Helical" evidence="1">
    <location>
        <begin position="94"/>
        <end position="117"/>
    </location>
</feature>
<evidence type="ECO:0000313" key="4">
    <source>
        <dbReference type="EMBL" id="QMV75601.1"/>
    </source>
</evidence>
<dbReference type="AlphaFoldDB" id="A0A7G5ENM6"/>
<organism evidence="4 5">
    <name type="scientific">Comamonas piscis</name>
    <dbReference type="NCBI Taxonomy" id="1562974"/>
    <lineage>
        <taxon>Bacteria</taxon>
        <taxon>Pseudomonadati</taxon>
        <taxon>Pseudomonadota</taxon>
        <taxon>Betaproteobacteria</taxon>
        <taxon>Burkholderiales</taxon>
        <taxon>Comamonadaceae</taxon>
        <taxon>Comamonas</taxon>
    </lineage>
</organism>
<dbReference type="EMBL" id="CP058554">
    <property type="protein sequence ID" value="QMV75601.1"/>
    <property type="molecule type" value="Genomic_DNA"/>
</dbReference>
<evidence type="ECO:0000259" key="3">
    <source>
        <dbReference type="Pfam" id="PF16220"/>
    </source>
</evidence>
<gene>
    <name evidence="4" type="ORF">HS961_03080</name>
</gene>
<sequence>MAADDADALEHEAATWAVRCNAGLDAQGQADLQAWLAADARHAPALDAMRASIAGVQSLPAQDLARLRASLPTRDAQHSSAPRPRFWQAWLRPALPYAATALVAAAVVGAGWFGWWVQPSFQQSYASQRGQQLMVTLPDDAASGSSVQLDTDTHLTARLYRNRREVALADGQAMFSVHADASRPFQVLAGDLRITVVGTRFSVRHTAQGVGAGHTQVAVEEGKVKVERLQRDADPAQQAPAMVLLTAGQMLEGGSAQDAGLGTITEVAPAAVAQWRSGRLSFNRTPLAQALAEFERYGHTGLVVRDPAVAALPVGGSYGLNQHQRFAEFLPHLLPVRLIKRDGVTEIVAR</sequence>
<dbReference type="Gene3D" id="2.60.120.1440">
    <property type="match status" value="1"/>
</dbReference>
<dbReference type="PANTHER" id="PTHR30273">
    <property type="entry name" value="PERIPLASMIC SIGNAL SENSOR AND SIGMA FACTOR ACTIVATOR FECR-RELATED"/>
    <property type="match status" value="1"/>
</dbReference>
<dbReference type="GO" id="GO:0016989">
    <property type="term" value="F:sigma factor antagonist activity"/>
    <property type="evidence" value="ECO:0007669"/>
    <property type="project" value="TreeGrafter"/>
</dbReference>
<feature type="domain" description="FecR N-terminal" evidence="3">
    <location>
        <begin position="12"/>
        <end position="50"/>
    </location>
</feature>
<dbReference type="PANTHER" id="PTHR30273:SF2">
    <property type="entry name" value="PROTEIN FECR"/>
    <property type="match status" value="1"/>
</dbReference>
<keyword evidence="1" id="KW-1133">Transmembrane helix</keyword>
<evidence type="ECO:0000256" key="1">
    <source>
        <dbReference type="SAM" id="Phobius"/>
    </source>
</evidence>
<evidence type="ECO:0000259" key="2">
    <source>
        <dbReference type="Pfam" id="PF04773"/>
    </source>
</evidence>
<protein>
    <submittedName>
        <fullName evidence="4">FecR domain-containing protein</fullName>
    </submittedName>
</protein>
<dbReference type="Pfam" id="PF16220">
    <property type="entry name" value="DUF4880"/>
    <property type="match status" value="1"/>
</dbReference>
<feature type="domain" description="FecR protein" evidence="2">
    <location>
        <begin position="125"/>
        <end position="225"/>
    </location>
</feature>
<proteinExistence type="predicted"/>
<evidence type="ECO:0000313" key="5">
    <source>
        <dbReference type="Proteomes" id="UP000515240"/>
    </source>
</evidence>
<keyword evidence="1" id="KW-0472">Membrane</keyword>
<reference evidence="4 5" key="1">
    <citation type="journal article" date="2020" name="G3 (Bethesda)">
        <title>CeMbio - The Caenorhabditis elegans Microbiome Resource.</title>
        <authorList>
            <person name="Dirksen P."/>
            <person name="Assie A."/>
            <person name="Zimmermann J."/>
            <person name="Zhang F."/>
            <person name="Tietje A.M."/>
            <person name="Marsh S.A."/>
            <person name="Felix M.A."/>
            <person name="Shapira M."/>
            <person name="Kaleta C."/>
            <person name="Schulenburg H."/>
            <person name="Samuel B."/>
        </authorList>
    </citation>
    <scope>NUCLEOTIDE SEQUENCE [LARGE SCALE GENOMIC DNA]</scope>
    <source>
        <strain evidence="4 5">BIGb0172</strain>
    </source>
</reference>
<dbReference type="InterPro" id="IPR012373">
    <property type="entry name" value="Ferrdict_sens_TM"/>
</dbReference>
<keyword evidence="1" id="KW-0812">Transmembrane</keyword>
<dbReference type="Proteomes" id="UP000515240">
    <property type="component" value="Chromosome"/>
</dbReference>
<keyword evidence="5" id="KW-1185">Reference proteome</keyword>
<accession>A0A7G5ENM6</accession>
<name>A0A7G5ENM6_9BURK</name>
<dbReference type="InterPro" id="IPR032623">
    <property type="entry name" value="FecR_N"/>
</dbReference>